<protein>
    <recommendedName>
        <fullName evidence="5 11">Probable cobalamin biosynthesis protein CobD</fullName>
    </recommendedName>
</protein>
<keyword evidence="7 11" id="KW-0169">Cobalamin biosynthesis</keyword>
<keyword evidence="6 11" id="KW-1003">Cell membrane</keyword>
<organism evidence="12">
    <name type="scientific">uncultured marine thaumarchaeote KM3_31_D02</name>
    <dbReference type="NCBI Taxonomy" id="1456117"/>
    <lineage>
        <taxon>Archaea</taxon>
        <taxon>Nitrososphaerota</taxon>
        <taxon>environmental samples</taxon>
    </lineage>
</organism>
<accession>A0A075H1U8</accession>
<gene>
    <name evidence="12" type="primary">cbiB</name>
    <name evidence="11 12" type="synonym">cobD</name>
</gene>
<dbReference type="NCBIfam" id="TIGR00380">
    <property type="entry name" value="cobal_cbiB"/>
    <property type="match status" value="1"/>
</dbReference>
<dbReference type="GO" id="GO:0016874">
    <property type="term" value="F:ligase activity"/>
    <property type="evidence" value="ECO:0007669"/>
    <property type="project" value="UniProtKB-KW"/>
</dbReference>
<dbReference type="InterPro" id="IPR004485">
    <property type="entry name" value="Cobalamin_biosynth_CobD/CbiB"/>
</dbReference>
<dbReference type="GO" id="GO:0005886">
    <property type="term" value="C:plasma membrane"/>
    <property type="evidence" value="ECO:0007669"/>
    <property type="project" value="UniProtKB-SubCell"/>
</dbReference>
<evidence type="ECO:0000256" key="5">
    <source>
        <dbReference type="ARBA" id="ARBA00016185"/>
    </source>
</evidence>
<dbReference type="GO" id="GO:0015420">
    <property type="term" value="F:ABC-type vitamin B12 transporter activity"/>
    <property type="evidence" value="ECO:0007669"/>
    <property type="project" value="UniProtKB-UniRule"/>
</dbReference>
<evidence type="ECO:0000256" key="2">
    <source>
        <dbReference type="ARBA" id="ARBA00004651"/>
    </source>
</evidence>
<comment type="subcellular location">
    <subcellularLocation>
        <location evidence="2 11">Cell membrane</location>
        <topology evidence="2 11">Multi-pass membrane protein</topology>
    </subcellularLocation>
</comment>
<dbReference type="HAMAP" id="MF_00024">
    <property type="entry name" value="CobD_CbiB"/>
    <property type="match status" value="1"/>
</dbReference>
<evidence type="ECO:0000256" key="11">
    <source>
        <dbReference type="HAMAP-Rule" id="MF_00024"/>
    </source>
</evidence>
<dbReference type="Pfam" id="PF03186">
    <property type="entry name" value="CobD_Cbib"/>
    <property type="match status" value="1"/>
</dbReference>
<comment type="similarity">
    <text evidence="4 11">Belongs to the CobD/CbiB family.</text>
</comment>
<keyword evidence="8 11" id="KW-0812">Transmembrane</keyword>
<keyword evidence="9 11" id="KW-1133">Transmembrane helix</keyword>
<evidence type="ECO:0000256" key="3">
    <source>
        <dbReference type="ARBA" id="ARBA00004953"/>
    </source>
</evidence>
<evidence type="ECO:0000256" key="4">
    <source>
        <dbReference type="ARBA" id="ARBA00006263"/>
    </source>
</evidence>
<feature type="transmembrane region" description="Helical" evidence="11">
    <location>
        <begin position="194"/>
        <end position="215"/>
    </location>
</feature>
<evidence type="ECO:0000256" key="6">
    <source>
        <dbReference type="ARBA" id="ARBA00022475"/>
    </source>
</evidence>
<dbReference type="PANTHER" id="PTHR34308:SF1">
    <property type="entry name" value="COBALAMIN BIOSYNTHESIS PROTEIN CBIB"/>
    <property type="match status" value="1"/>
</dbReference>
<dbReference type="EMBL" id="KF900833">
    <property type="protein sequence ID" value="AIF08477.1"/>
    <property type="molecule type" value="Genomic_DNA"/>
</dbReference>
<evidence type="ECO:0000256" key="10">
    <source>
        <dbReference type="ARBA" id="ARBA00023136"/>
    </source>
</evidence>
<evidence type="ECO:0000256" key="7">
    <source>
        <dbReference type="ARBA" id="ARBA00022573"/>
    </source>
</evidence>
<name>A0A075H1U8_9ARCH</name>
<feature type="transmembrane region" description="Helical" evidence="11">
    <location>
        <begin position="60"/>
        <end position="77"/>
    </location>
</feature>
<dbReference type="AlphaFoldDB" id="A0A075H1U8"/>
<evidence type="ECO:0000256" key="9">
    <source>
        <dbReference type="ARBA" id="ARBA00022989"/>
    </source>
</evidence>
<reference evidence="12" key="1">
    <citation type="journal article" date="2014" name="Genome Biol. Evol.">
        <title>Pangenome evidence for extensive interdomain horizontal transfer affecting lineage core and shell genes in uncultured planktonic thaumarchaeota and euryarchaeota.</title>
        <authorList>
            <person name="Deschamps P."/>
            <person name="Zivanovic Y."/>
            <person name="Moreira D."/>
            <person name="Rodriguez-Valera F."/>
            <person name="Lopez-Garcia P."/>
        </authorList>
    </citation>
    <scope>NUCLEOTIDE SEQUENCE</scope>
</reference>
<comment type="function">
    <text evidence="1 11">Converts cobyric acid to cobinamide by the addition of aminopropanol on the F carboxylic group.</text>
</comment>
<proteinExistence type="inferred from homology"/>
<evidence type="ECO:0000256" key="1">
    <source>
        <dbReference type="ARBA" id="ARBA00003384"/>
    </source>
</evidence>
<sequence length="217" mass="23951">MQKHALAVVDAVEKGDLDSARNHLSMIVKRDTKHLDKNHILSAVLESVSENTVDGVTGPLFYYAIFGLPGAFVYRAINTIDSMVGYKTTLFKNVGWFGAKCDTVLNYLPSRLTALVMILGALILGYNWRESLYIMKRDSRKLESPNAGFPMAALAGALGTRLEKMNYYTIGNGSIEFTKSHIISAVTLMKVSSILFCGIITIPIIVSLSFLGWWIHA</sequence>
<feature type="transmembrane region" description="Helical" evidence="11">
    <location>
        <begin position="112"/>
        <end position="128"/>
    </location>
</feature>
<dbReference type="GO" id="GO:0009236">
    <property type="term" value="P:cobalamin biosynthetic process"/>
    <property type="evidence" value="ECO:0007669"/>
    <property type="project" value="UniProtKB-UniRule"/>
</dbReference>
<dbReference type="UniPathway" id="UPA00148"/>
<keyword evidence="12" id="KW-0436">Ligase</keyword>
<evidence type="ECO:0000256" key="8">
    <source>
        <dbReference type="ARBA" id="ARBA00022692"/>
    </source>
</evidence>
<dbReference type="GO" id="GO:0048472">
    <property type="term" value="F:threonine-phosphate decarboxylase activity"/>
    <property type="evidence" value="ECO:0007669"/>
    <property type="project" value="InterPro"/>
</dbReference>
<keyword evidence="10 11" id="KW-0472">Membrane</keyword>
<comment type="pathway">
    <text evidence="3 11">Cofactor biosynthesis; adenosylcobalamin biosynthesis.</text>
</comment>
<evidence type="ECO:0000313" key="12">
    <source>
        <dbReference type="EMBL" id="AIF08477.1"/>
    </source>
</evidence>
<comment type="caution">
    <text evidence="11">Lacks conserved residue(s) required for the propagation of feature annotation.</text>
</comment>
<dbReference type="PANTHER" id="PTHR34308">
    <property type="entry name" value="COBALAMIN BIOSYNTHESIS PROTEIN CBIB"/>
    <property type="match status" value="1"/>
</dbReference>